<dbReference type="AlphaFoldDB" id="A0A1I7UV40"/>
<dbReference type="WBParaSite" id="Csp11.Scaffold630.g19646.t2">
    <property type="protein sequence ID" value="Csp11.Scaffold630.g19646.t2"/>
    <property type="gene ID" value="Csp11.Scaffold630.g19646"/>
</dbReference>
<evidence type="ECO:0000313" key="1">
    <source>
        <dbReference type="Proteomes" id="UP000095282"/>
    </source>
</evidence>
<protein>
    <submittedName>
        <fullName evidence="2">WYL domain-containing protein</fullName>
    </submittedName>
</protein>
<organism evidence="1 2">
    <name type="scientific">Caenorhabditis tropicalis</name>
    <dbReference type="NCBI Taxonomy" id="1561998"/>
    <lineage>
        <taxon>Eukaryota</taxon>
        <taxon>Metazoa</taxon>
        <taxon>Ecdysozoa</taxon>
        <taxon>Nematoda</taxon>
        <taxon>Chromadorea</taxon>
        <taxon>Rhabditida</taxon>
        <taxon>Rhabditina</taxon>
        <taxon>Rhabditomorpha</taxon>
        <taxon>Rhabditoidea</taxon>
        <taxon>Rhabditidae</taxon>
        <taxon>Peloderinae</taxon>
        <taxon>Caenorhabditis</taxon>
    </lineage>
</organism>
<reference evidence="2" key="1">
    <citation type="submission" date="2016-11" db="UniProtKB">
        <authorList>
            <consortium name="WormBaseParasite"/>
        </authorList>
    </citation>
    <scope>IDENTIFICATION</scope>
</reference>
<dbReference type="Proteomes" id="UP000095282">
    <property type="component" value="Unplaced"/>
</dbReference>
<sequence>MNFMPAPFGCTIHLKEPFEMPQNIVLTGTMSRYNKTTVYYLIEKSDRRFFIHINYKDPKSVLIKIDRFELYSKMVQNPLVDMSNLYIVAKYEHFKRNTYDIAYKNMKKTTNLESICSKGFPEEPVVKRLMTRLLPAETIRWLEGRRRWKGGDVFEGLRLLMDDYFKTEKRPDLEKIKLPLRTLTIKTGYDRSHIEFRIRSGETRTIFYIDNEKGCLVWYDGFCRQMKQKYEELARIDFLNFVKYTENAFEELKVDCARLPPRFMKEPSIQIFLDIIRLAREKGLKVLDIRDEAIGKRWKRLEQIQNIYVVRMTLADFRDIVREKFSPRHGCTIEFMEPLVLGDEDFKAIGLRKRENETYAYESAIPTYNSRVKIVDPRKIVIDIPGLPK</sequence>
<accession>A0A1I7UV40</accession>
<keyword evidence="1" id="KW-1185">Reference proteome</keyword>
<evidence type="ECO:0000313" key="2">
    <source>
        <dbReference type="WBParaSite" id="Csp11.Scaffold630.g19646.t2"/>
    </source>
</evidence>
<proteinExistence type="predicted"/>
<name>A0A1I7UV40_9PELO</name>